<feature type="transmembrane region" description="Helical" evidence="1">
    <location>
        <begin position="51"/>
        <end position="68"/>
    </location>
</feature>
<accession>A0A9X1WIP1</accession>
<keyword evidence="1" id="KW-0472">Membrane</keyword>
<name>A0A9X1WIP1_9VIBR</name>
<feature type="transmembrane region" description="Helical" evidence="1">
    <location>
        <begin position="12"/>
        <end position="31"/>
    </location>
</feature>
<evidence type="ECO:0000313" key="2">
    <source>
        <dbReference type="EMBL" id="MCJ2377399.1"/>
    </source>
</evidence>
<keyword evidence="3" id="KW-1185">Reference proteome</keyword>
<evidence type="ECO:0000313" key="3">
    <source>
        <dbReference type="Proteomes" id="UP001139488"/>
    </source>
</evidence>
<keyword evidence="1" id="KW-1133">Transmembrane helix</keyword>
<gene>
    <name evidence="2" type="ORF">LNL84_11215</name>
</gene>
<sequence length="80" mass="8766">MSKTNGLKSTQPWLINISAALFTFLLLKLVLPGNVAQDSLAGQALVDIAAHYAHFIAFLWFVPMLLALRKPSVNTKPAFN</sequence>
<organism evidence="2 3">
    <name type="scientific">Vibrio gelatinilyticus</name>
    <dbReference type="NCBI Taxonomy" id="2893468"/>
    <lineage>
        <taxon>Bacteria</taxon>
        <taxon>Pseudomonadati</taxon>
        <taxon>Pseudomonadota</taxon>
        <taxon>Gammaproteobacteria</taxon>
        <taxon>Vibrionales</taxon>
        <taxon>Vibrionaceae</taxon>
        <taxon>Vibrio</taxon>
    </lineage>
</organism>
<dbReference type="AlphaFoldDB" id="A0A9X1WIP1"/>
<protein>
    <submittedName>
        <fullName evidence="2">Uncharacterized protein</fullName>
    </submittedName>
</protein>
<keyword evidence="1" id="KW-0812">Transmembrane</keyword>
<proteinExistence type="predicted"/>
<dbReference type="Proteomes" id="UP001139488">
    <property type="component" value="Unassembled WGS sequence"/>
</dbReference>
<reference evidence="2" key="1">
    <citation type="submission" date="2021-11" db="EMBL/GenBank/DDBJ databases">
        <title>Vibrio ZSDE26 sp. nov. and Vibrio ZSDZ34 sp. nov., isolated from coastal seawater in Qingdao.</title>
        <authorList>
            <person name="Zhang P."/>
        </authorList>
    </citation>
    <scope>NUCLEOTIDE SEQUENCE</scope>
    <source>
        <strain evidence="2">ZSDZ34</strain>
    </source>
</reference>
<dbReference type="RefSeq" id="WP_244357335.1">
    <property type="nucleotide sequence ID" value="NZ_JAJNNZ010000007.1"/>
</dbReference>
<comment type="caution">
    <text evidence="2">The sequence shown here is derived from an EMBL/GenBank/DDBJ whole genome shotgun (WGS) entry which is preliminary data.</text>
</comment>
<evidence type="ECO:0000256" key="1">
    <source>
        <dbReference type="SAM" id="Phobius"/>
    </source>
</evidence>
<dbReference type="EMBL" id="JAJNNZ010000007">
    <property type="protein sequence ID" value="MCJ2377399.1"/>
    <property type="molecule type" value="Genomic_DNA"/>
</dbReference>